<reference evidence="6 7" key="1">
    <citation type="submission" date="2008-03" db="EMBL/GenBank/DDBJ databases">
        <title>Complete sequence of Leptothrix cholodnii SP-6.</title>
        <authorList>
            <consortium name="US DOE Joint Genome Institute"/>
            <person name="Copeland A."/>
            <person name="Lucas S."/>
            <person name="Lapidus A."/>
            <person name="Glavina del Rio T."/>
            <person name="Dalin E."/>
            <person name="Tice H."/>
            <person name="Bruce D."/>
            <person name="Goodwin L."/>
            <person name="Pitluck S."/>
            <person name="Chertkov O."/>
            <person name="Brettin T."/>
            <person name="Detter J.C."/>
            <person name="Han C."/>
            <person name="Kuske C.R."/>
            <person name="Schmutz J."/>
            <person name="Larimer F."/>
            <person name="Land M."/>
            <person name="Hauser L."/>
            <person name="Kyrpides N."/>
            <person name="Lykidis A."/>
            <person name="Emerson D."/>
            <person name="Richardson P."/>
        </authorList>
    </citation>
    <scope>NUCLEOTIDE SEQUENCE [LARGE SCALE GENOMIC DNA]</scope>
    <source>
        <strain evidence="7">ATCC 51168 / LMG 8142 / SP-6</strain>
    </source>
</reference>
<dbReference type="Pfam" id="PF00072">
    <property type="entry name" value="Response_reg"/>
    <property type="match status" value="1"/>
</dbReference>
<sequence length="248" mass="27402">MSLRTLIVEDNAVARQFLARVVRESFSDDIVFSEAGDLDAARRILAIQASERAQVPDDAFRLILCDIEQPDGSGLELLAQLSDYPAIKIATTLHSDDDHLFPALQCGANGYLLKEDRFEVLVEELQRIVRGQPPLSPAMARRLLGFFRGSDISTTRSGLDSRFPRSEGFAASGMGSSMLSGLPGDIISERESEVLMLLSKGFMIKEIARTMGIKWFAVNDHIRSVYRKLALSSSPEAALLHSREVFSQ</sequence>
<dbReference type="PROSITE" id="PS50043">
    <property type="entry name" value="HTH_LUXR_2"/>
    <property type="match status" value="1"/>
</dbReference>
<dbReference type="Gene3D" id="1.10.10.10">
    <property type="entry name" value="Winged helix-like DNA-binding domain superfamily/Winged helix DNA-binding domain"/>
    <property type="match status" value="1"/>
</dbReference>
<feature type="domain" description="HTH luxR-type" evidence="4">
    <location>
        <begin position="180"/>
        <end position="245"/>
    </location>
</feature>
<dbReference type="SUPFAM" id="SSF52172">
    <property type="entry name" value="CheY-like"/>
    <property type="match status" value="1"/>
</dbReference>
<evidence type="ECO:0000259" key="4">
    <source>
        <dbReference type="PROSITE" id="PS50043"/>
    </source>
</evidence>
<evidence type="ECO:0000256" key="1">
    <source>
        <dbReference type="ARBA" id="ARBA00022553"/>
    </source>
</evidence>
<dbReference type="SMART" id="SM00448">
    <property type="entry name" value="REC"/>
    <property type="match status" value="1"/>
</dbReference>
<dbReference type="CDD" id="cd17535">
    <property type="entry name" value="REC_NarL-like"/>
    <property type="match status" value="1"/>
</dbReference>
<keyword evidence="2" id="KW-0238">DNA-binding</keyword>
<dbReference type="PROSITE" id="PS50110">
    <property type="entry name" value="RESPONSE_REGULATORY"/>
    <property type="match status" value="1"/>
</dbReference>
<keyword evidence="7" id="KW-1185">Reference proteome</keyword>
<dbReference type="Gene3D" id="3.40.50.2300">
    <property type="match status" value="1"/>
</dbReference>
<dbReference type="SUPFAM" id="SSF46894">
    <property type="entry name" value="C-terminal effector domain of the bipartite response regulators"/>
    <property type="match status" value="1"/>
</dbReference>
<evidence type="ECO:0000259" key="5">
    <source>
        <dbReference type="PROSITE" id="PS50110"/>
    </source>
</evidence>
<dbReference type="InterPro" id="IPR036388">
    <property type="entry name" value="WH-like_DNA-bd_sf"/>
</dbReference>
<dbReference type="InterPro" id="IPR000792">
    <property type="entry name" value="Tscrpt_reg_LuxR_C"/>
</dbReference>
<accession>B1Y0T2</accession>
<gene>
    <name evidence="6" type="ordered locus">Lcho_1923</name>
</gene>
<dbReference type="KEGG" id="lch:Lcho_1923"/>
<dbReference type="Pfam" id="PF00196">
    <property type="entry name" value="GerE"/>
    <property type="match status" value="1"/>
</dbReference>
<protein>
    <submittedName>
        <fullName evidence="6">Two component transcriptional regulator, LuxR family</fullName>
    </submittedName>
</protein>
<dbReference type="PANTHER" id="PTHR43214">
    <property type="entry name" value="TWO-COMPONENT RESPONSE REGULATOR"/>
    <property type="match status" value="1"/>
</dbReference>
<dbReference type="HOGENOM" id="CLU_000445_90_10_4"/>
<dbReference type="Proteomes" id="UP000001693">
    <property type="component" value="Chromosome"/>
</dbReference>
<feature type="modified residue" description="4-aspartylphosphate" evidence="3">
    <location>
        <position position="66"/>
    </location>
</feature>
<dbReference type="PANTHER" id="PTHR43214:SF42">
    <property type="entry name" value="TRANSCRIPTIONAL REGULATORY PROTEIN DESR"/>
    <property type="match status" value="1"/>
</dbReference>
<proteinExistence type="predicted"/>
<dbReference type="InterPro" id="IPR016032">
    <property type="entry name" value="Sig_transdc_resp-reg_C-effctor"/>
</dbReference>
<dbReference type="AlphaFoldDB" id="B1Y0T2"/>
<dbReference type="PRINTS" id="PR00038">
    <property type="entry name" value="HTHLUXR"/>
</dbReference>
<evidence type="ECO:0000256" key="2">
    <source>
        <dbReference type="ARBA" id="ARBA00023125"/>
    </source>
</evidence>
<dbReference type="OrthoDB" id="3623000at2"/>
<name>B1Y0T2_LEPCP</name>
<dbReference type="EMBL" id="CP001013">
    <property type="protein sequence ID" value="ACB34190.1"/>
    <property type="molecule type" value="Genomic_DNA"/>
</dbReference>
<dbReference type="eggNOG" id="COG2197">
    <property type="taxonomic scope" value="Bacteria"/>
</dbReference>
<dbReference type="SMART" id="SM00421">
    <property type="entry name" value="HTH_LUXR"/>
    <property type="match status" value="1"/>
</dbReference>
<dbReference type="InterPro" id="IPR058245">
    <property type="entry name" value="NreC/VraR/RcsB-like_REC"/>
</dbReference>
<dbReference type="GO" id="GO:0006355">
    <property type="term" value="P:regulation of DNA-templated transcription"/>
    <property type="evidence" value="ECO:0007669"/>
    <property type="project" value="InterPro"/>
</dbReference>
<dbReference type="GO" id="GO:0000160">
    <property type="term" value="P:phosphorelay signal transduction system"/>
    <property type="evidence" value="ECO:0007669"/>
    <property type="project" value="InterPro"/>
</dbReference>
<dbReference type="InterPro" id="IPR039420">
    <property type="entry name" value="WalR-like"/>
</dbReference>
<evidence type="ECO:0000256" key="3">
    <source>
        <dbReference type="PROSITE-ProRule" id="PRU00169"/>
    </source>
</evidence>
<dbReference type="STRING" id="395495.Lcho_1923"/>
<evidence type="ECO:0000313" key="7">
    <source>
        <dbReference type="Proteomes" id="UP000001693"/>
    </source>
</evidence>
<dbReference type="InterPro" id="IPR011006">
    <property type="entry name" value="CheY-like_superfamily"/>
</dbReference>
<dbReference type="InterPro" id="IPR001789">
    <property type="entry name" value="Sig_transdc_resp-reg_receiver"/>
</dbReference>
<feature type="domain" description="Response regulatory" evidence="5">
    <location>
        <begin position="4"/>
        <end position="129"/>
    </location>
</feature>
<keyword evidence="1 3" id="KW-0597">Phosphoprotein</keyword>
<evidence type="ECO:0000313" key="6">
    <source>
        <dbReference type="EMBL" id="ACB34190.1"/>
    </source>
</evidence>
<organism evidence="6 7">
    <name type="scientific">Leptothrix cholodnii (strain ATCC 51168 / LMG 8142 / SP-6)</name>
    <name type="common">Leptothrix discophora (strain SP-6)</name>
    <dbReference type="NCBI Taxonomy" id="395495"/>
    <lineage>
        <taxon>Bacteria</taxon>
        <taxon>Pseudomonadati</taxon>
        <taxon>Pseudomonadota</taxon>
        <taxon>Betaproteobacteria</taxon>
        <taxon>Burkholderiales</taxon>
        <taxon>Sphaerotilaceae</taxon>
        <taxon>Leptothrix</taxon>
    </lineage>
</organism>
<dbReference type="RefSeq" id="WP_012346951.1">
    <property type="nucleotide sequence ID" value="NC_010524.1"/>
</dbReference>
<dbReference type="CDD" id="cd06170">
    <property type="entry name" value="LuxR_C_like"/>
    <property type="match status" value="1"/>
</dbReference>
<dbReference type="GO" id="GO:0003677">
    <property type="term" value="F:DNA binding"/>
    <property type="evidence" value="ECO:0007669"/>
    <property type="project" value="UniProtKB-KW"/>
</dbReference>